<reference evidence="2 3" key="1">
    <citation type="journal article" date="2013" name="Nat. Commun.">
        <title>Genome analysis reveals insights into physiology and longevity of the Brandt's bat Myotis brandtii.</title>
        <authorList>
            <person name="Seim I."/>
            <person name="Fang X."/>
            <person name="Xiong Z."/>
            <person name="Lobanov A.V."/>
            <person name="Huang Z."/>
            <person name="Ma S."/>
            <person name="Feng Y."/>
            <person name="Turanov A.A."/>
            <person name="Zhu Y."/>
            <person name="Lenz T.L."/>
            <person name="Gerashchenko M.V."/>
            <person name="Fan D."/>
            <person name="Hee Yim S."/>
            <person name="Yao X."/>
            <person name="Jordan D."/>
            <person name="Xiong Y."/>
            <person name="Ma Y."/>
            <person name="Lyapunov A.N."/>
            <person name="Chen G."/>
            <person name="Kulakova O.I."/>
            <person name="Sun Y."/>
            <person name="Lee S.G."/>
            <person name="Bronson R.T."/>
            <person name="Moskalev A.A."/>
            <person name="Sunyaev S.R."/>
            <person name="Zhang G."/>
            <person name="Krogh A."/>
            <person name="Wang J."/>
            <person name="Gladyshev V.N."/>
        </authorList>
    </citation>
    <scope>NUCLEOTIDE SEQUENCE [LARGE SCALE GENOMIC DNA]</scope>
</reference>
<keyword evidence="3" id="KW-1185">Reference proteome</keyword>
<gene>
    <name evidence="2" type="ORF">D623_10011738</name>
</gene>
<dbReference type="Proteomes" id="UP000052978">
    <property type="component" value="Unassembled WGS sequence"/>
</dbReference>
<sequence length="110" mass="12199">MSFWTKPGLQGTSGSQVPEGSRCLQLGEGRPTLARISCIGPLLQSSQAFDSQKVEATDKIYRIPRGKKTGRQTPSADKRHIAVYEAPLRISFIYRSYFKKGHVPAGRHNP</sequence>
<name>S7PQD3_MYOBR</name>
<proteinExistence type="predicted"/>
<dbReference type="EMBL" id="KE163054">
    <property type="protein sequence ID" value="EPQ10667.1"/>
    <property type="molecule type" value="Genomic_DNA"/>
</dbReference>
<evidence type="ECO:0000313" key="2">
    <source>
        <dbReference type="EMBL" id="EPQ10667.1"/>
    </source>
</evidence>
<organism evidence="2 3">
    <name type="scientific">Myotis brandtii</name>
    <name type="common">Brandt's bat</name>
    <dbReference type="NCBI Taxonomy" id="109478"/>
    <lineage>
        <taxon>Eukaryota</taxon>
        <taxon>Metazoa</taxon>
        <taxon>Chordata</taxon>
        <taxon>Craniata</taxon>
        <taxon>Vertebrata</taxon>
        <taxon>Euteleostomi</taxon>
        <taxon>Mammalia</taxon>
        <taxon>Eutheria</taxon>
        <taxon>Laurasiatheria</taxon>
        <taxon>Chiroptera</taxon>
        <taxon>Yangochiroptera</taxon>
        <taxon>Vespertilionidae</taxon>
        <taxon>Myotis</taxon>
    </lineage>
</organism>
<accession>S7PQD3</accession>
<dbReference type="AlphaFoldDB" id="S7PQD3"/>
<evidence type="ECO:0000256" key="1">
    <source>
        <dbReference type="SAM" id="MobiDB-lite"/>
    </source>
</evidence>
<feature type="region of interest" description="Disordered" evidence="1">
    <location>
        <begin position="1"/>
        <end position="21"/>
    </location>
</feature>
<protein>
    <submittedName>
        <fullName evidence="2">Uncharacterized protein</fullName>
    </submittedName>
</protein>
<evidence type="ECO:0000313" key="3">
    <source>
        <dbReference type="Proteomes" id="UP000052978"/>
    </source>
</evidence>